<dbReference type="Proteomes" id="UP000003163">
    <property type="component" value="Unassembled WGS sequence"/>
</dbReference>
<dbReference type="EMBL" id="AFBI03000094">
    <property type="protein sequence ID" value="EJW02039.1"/>
    <property type="molecule type" value="Genomic_DNA"/>
</dbReference>
<evidence type="ECO:0000256" key="1">
    <source>
        <dbReference type="SAM" id="Phobius"/>
    </source>
</evidence>
<sequence length="70" mass="8283">MLPLLYNKSYFVAGDIFFIQRLSYLCNVTLEFVNSRFSRSKIFLRRDLVAICAIILTMIIVVIRMDIYKI</sequence>
<dbReference type="VEuPathDB" id="MicrosporidiaDB:EDEG_03510"/>
<accession>J9D395</accession>
<reference evidence="3" key="2">
    <citation type="submission" date="2015-07" db="EMBL/GenBank/DDBJ databases">
        <title>Contrasting host-pathogen interactions and genome evolution in two generalist and specialist microsporidian pathogens of mosquitoes.</title>
        <authorList>
            <consortium name="The Broad Institute Genomics Platform"/>
            <consortium name="The Broad Institute Genome Sequencing Center for Infectious Disease"/>
            <person name="Cuomo C.A."/>
            <person name="Sanscrainte N.D."/>
            <person name="Goldberg J.M."/>
            <person name="Heiman D."/>
            <person name="Young S."/>
            <person name="Zeng Q."/>
            <person name="Becnel J.J."/>
            <person name="Birren B.W."/>
        </authorList>
    </citation>
    <scope>NUCLEOTIDE SEQUENCE [LARGE SCALE GENOMIC DNA]</scope>
    <source>
        <strain evidence="3">USNM 41457</strain>
    </source>
</reference>
<keyword evidence="3" id="KW-1185">Reference proteome</keyword>
<protein>
    <submittedName>
        <fullName evidence="2">Uncharacterized protein</fullName>
    </submittedName>
</protein>
<dbReference type="InParanoid" id="J9D395"/>
<keyword evidence="1" id="KW-0812">Transmembrane</keyword>
<evidence type="ECO:0000313" key="3">
    <source>
        <dbReference type="Proteomes" id="UP000003163"/>
    </source>
</evidence>
<organism evidence="2 3">
    <name type="scientific">Edhazardia aedis (strain USNM 41457)</name>
    <name type="common">Microsporidian parasite</name>
    <dbReference type="NCBI Taxonomy" id="1003232"/>
    <lineage>
        <taxon>Eukaryota</taxon>
        <taxon>Fungi</taxon>
        <taxon>Fungi incertae sedis</taxon>
        <taxon>Microsporidia</taxon>
        <taxon>Edhazardia</taxon>
    </lineage>
</organism>
<name>J9D395_EDHAE</name>
<proteinExistence type="predicted"/>
<reference evidence="2 3" key="1">
    <citation type="submission" date="2011-08" db="EMBL/GenBank/DDBJ databases">
        <authorList>
            <person name="Liu Z.J."/>
            <person name="Shi F.L."/>
            <person name="Lu J.Q."/>
            <person name="Li M."/>
            <person name="Wang Z.L."/>
        </authorList>
    </citation>
    <scope>NUCLEOTIDE SEQUENCE [LARGE SCALE GENOMIC DNA]</scope>
    <source>
        <strain evidence="2 3">USNM 41457</strain>
    </source>
</reference>
<keyword evidence="1" id="KW-0472">Membrane</keyword>
<evidence type="ECO:0000313" key="2">
    <source>
        <dbReference type="EMBL" id="EJW02039.1"/>
    </source>
</evidence>
<feature type="transmembrane region" description="Helical" evidence="1">
    <location>
        <begin position="48"/>
        <end position="67"/>
    </location>
</feature>
<comment type="caution">
    <text evidence="2">The sequence shown here is derived from an EMBL/GenBank/DDBJ whole genome shotgun (WGS) entry which is preliminary data.</text>
</comment>
<dbReference type="AlphaFoldDB" id="J9D395"/>
<keyword evidence="1" id="KW-1133">Transmembrane helix</keyword>
<gene>
    <name evidence="2" type="ORF">EDEG_03510</name>
</gene>
<dbReference type="HOGENOM" id="CLU_2757765_0_0_1"/>